<dbReference type="PANTHER" id="PTHR37610:SF6">
    <property type="entry name" value="GAG-POLYPEPTIDE OF LTR COPIA-TYPE-RELATED"/>
    <property type="match status" value="1"/>
</dbReference>
<evidence type="ECO:0000313" key="3">
    <source>
        <dbReference type="RefSeq" id="XP_016445482.1"/>
    </source>
</evidence>
<dbReference type="InterPro" id="IPR057670">
    <property type="entry name" value="SH3_retrovirus"/>
</dbReference>
<feature type="compositionally biased region" description="Low complexity" evidence="1">
    <location>
        <begin position="702"/>
        <end position="722"/>
    </location>
</feature>
<dbReference type="KEGG" id="nta:107770663"/>
<evidence type="ECO:0000256" key="1">
    <source>
        <dbReference type="SAM" id="MobiDB-lite"/>
    </source>
</evidence>
<organism evidence="3">
    <name type="scientific">Nicotiana tabacum</name>
    <name type="common">Common tobacco</name>
    <dbReference type="NCBI Taxonomy" id="4097"/>
    <lineage>
        <taxon>Eukaryota</taxon>
        <taxon>Viridiplantae</taxon>
        <taxon>Streptophyta</taxon>
        <taxon>Embryophyta</taxon>
        <taxon>Tracheophyta</taxon>
        <taxon>Spermatophyta</taxon>
        <taxon>Magnoliopsida</taxon>
        <taxon>eudicotyledons</taxon>
        <taxon>Gunneridae</taxon>
        <taxon>Pentapetalae</taxon>
        <taxon>asterids</taxon>
        <taxon>lamiids</taxon>
        <taxon>Solanales</taxon>
        <taxon>Solanaceae</taxon>
        <taxon>Nicotianoideae</taxon>
        <taxon>Nicotianeae</taxon>
        <taxon>Nicotiana</taxon>
    </lineage>
</organism>
<dbReference type="Pfam" id="PF22936">
    <property type="entry name" value="Pol_BBD"/>
    <property type="match status" value="1"/>
</dbReference>
<dbReference type="OrthoDB" id="1938465at2759"/>
<dbReference type="Pfam" id="PF25597">
    <property type="entry name" value="SH3_retrovirus"/>
    <property type="match status" value="1"/>
</dbReference>
<dbReference type="InterPro" id="IPR054722">
    <property type="entry name" value="PolX-like_BBD"/>
</dbReference>
<proteinExistence type="predicted"/>
<dbReference type="PANTHER" id="PTHR37610">
    <property type="entry name" value="CCHC-TYPE DOMAIN-CONTAINING PROTEIN"/>
    <property type="match status" value="1"/>
</dbReference>
<dbReference type="GO" id="GO:0015074">
    <property type="term" value="P:DNA integration"/>
    <property type="evidence" value="ECO:0007669"/>
    <property type="project" value="InterPro"/>
</dbReference>
<dbReference type="Gene3D" id="3.30.420.10">
    <property type="entry name" value="Ribonuclease H-like superfamily/Ribonuclease H"/>
    <property type="match status" value="1"/>
</dbReference>
<feature type="compositionally biased region" description="Low complexity" evidence="1">
    <location>
        <begin position="733"/>
        <end position="743"/>
    </location>
</feature>
<reference evidence="3" key="1">
    <citation type="submission" date="2025-08" db="UniProtKB">
        <authorList>
            <consortium name="RefSeq"/>
        </authorList>
    </citation>
    <scope>IDENTIFICATION</scope>
</reference>
<dbReference type="AlphaFoldDB" id="A0A1S3Y0H9"/>
<feature type="region of interest" description="Disordered" evidence="1">
    <location>
        <begin position="688"/>
        <end position="762"/>
    </location>
</feature>
<dbReference type="InterPro" id="IPR012337">
    <property type="entry name" value="RNaseH-like_sf"/>
</dbReference>
<dbReference type="SUPFAM" id="SSF53098">
    <property type="entry name" value="Ribonuclease H-like"/>
    <property type="match status" value="1"/>
</dbReference>
<dbReference type="GO" id="GO:0003676">
    <property type="term" value="F:nucleic acid binding"/>
    <property type="evidence" value="ECO:0007669"/>
    <property type="project" value="InterPro"/>
</dbReference>
<feature type="domain" description="Integrase catalytic" evidence="2">
    <location>
        <begin position="401"/>
        <end position="583"/>
    </location>
</feature>
<dbReference type="OMA" id="SHASCAF"/>
<dbReference type="InterPro" id="IPR001584">
    <property type="entry name" value="Integrase_cat-core"/>
</dbReference>
<gene>
    <name evidence="3" type="primary">LOC107770663</name>
</gene>
<dbReference type="PaxDb" id="4097-A0A1S3Y0H9"/>
<name>A0A1S3Y0H9_TOBAC</name>
<sequence length="867" mass="96439">MASHRQGSGPSIRAVAQFWRIQSSFLEFLSLIHLFHHPDTAETSIVPATAGNGVNLDPNHPYFLHSSDAPGMSLVNAVFDGRGFQGWRRSVLIALSVKNKLGFINRSCPAPAATSKDHQPWSRCNDMVTSWLPNSLSKDIGDNIIYSKSAMDLWTSLEHKFGQSNSAKLYHLQKELHGLSQGTNVIATYFTKLKSLWDELDSLKSNMKCNCTCVCDGKQLLEKSQEDERLIHFLMGLNEAYGQPIGSILMMNPLPNINHVYSFILQDENQRERYVNPLISSDSSDFMVKVSDSGSSNSEVNANAVAGTIVKYSGSCFSVFNSSTWIIDSGASEHMYFDSNAFISLTPLHVSLHINLHDFSRITVTQIGKISILLNYVLEKVLYASLTKSSQVFGEARNGLYLLEPTAINSRNSTQENIVSSLKLSDSVKISVPFPFSANVISHVNLWHIRLGGTWTFLSSTKSNAFGVLKNFLVMIERQFGVKIQKLRTDNAFELGRGSQESAFLSSQGILHQISCVKTPQQNGVVERKHGHLLEIARALLFQSYVPIAYWGECLLTATYLINKLPPKVLKGKTPFSMLFNQPTSYNQLKSFGCLCYVSTLSNGRSKFDPKAKACVFLGYPLGQKGYKLLELDTKKVVVSKYVHFFEDKYPFASNPTSSSSDSTFPITSPTDTTYPISPPISLSLNTDSLDSPIPTSDHSPHNFSSPSSSSSRQSFPSSPIPASFHSPHIGHSSRNSPTSSPHSPRRNSHDHILKPPVPRRFGRETQWPSHFKDYICNKFFLTQFTDFCLAQPAKPNVYSFGALSAHNQHIMQSISEVQEPVSYSQASMHPGWQQAMDSEIAALQENHNWDVVLLPKGKKALPCKWV</sequence>
<evidence type="ECO:0000259" key="2">
    <source>
        <dbReference type="PROSITE" id="PS50994"/>
    </source>
</evidence>
<dbReference type="InterPro" id="IPR036397">
    <property type="entry name" value="RNaseH_sf"/>
</dbReference>
<dbReference type="Pfam" id="PF14244">
    <property type="entry name" value="Retrotran_gag_3"/>
    <property type="match status" value="1"/>
</dbReference>
<dbReference type="RefSeq" id="XP_016445482.1">
    <property type="nucleotide sequence ID" value="XM_016589996.1"/>
</dbReference>
<dbReference type="Pfam" id="PF14223">
    <property type="entry name" value="Retrotran_gag_2"/>
    <property type="match status" value="1"/>
</dbReference>
<protein>
    <recommendedName>
        <fullName evidence="2">Integrase catalytic domain-containing protein</fullName>
    </recommendedName>
</protein>
<dbReference type="PROSITE" id="PS50994">
    <property type="entry name" value="INTEGRASE"/>
    <property type="match status" value="1"/>
</dbReference>
<dbReference type="InterPro" id="IPR029472">
    <property type="entry name" value="Copia-like_N"/>
</dbReference>
<accession>A0A1S3Y0H9</accession>